<keyword evidence="3" id="KW-1185">Reference proteome</keyword>
<dbReference type="PANTHER" id="PTHR33402:SF3">
    <property type="entry name" value="VQ DOMAIN-CONTAINING PROTEIN"/>
    <property type="match status" value="1"/>
</dbReference>
<accession>A0A540KA00</accession>
<evidence type="ECO:0000313" key="3">
    <source>
        <dbReference type="Proteomes" id="UP000315295"/>
    </source>
</evidence>
<name>A0A540KA00_MALBA</name>
<gene>
    <name evidence="2" type="ORF">C1H46_043470</name>
</gene>
<comment type="caution">
    <text evidence="2">The sequence shown here is derived from an EMBL/GenBank/DDBJ whole genome shotgun (WGS) entry which is preliminary data.</text>
</comment>
<protein>
    <submittedName>
        <fullName evidence="2">Uncharacterized protein</fullName>
    </submittedName>
</protein>
<dbReference type="InterPro" id="IPR039611">
    <property type="entry name" value="VQ_4/11/13/19/31/33"/>
</dbReference>
<feature type="region of interest" description="Disordered" evidence="1">
    <location>
        <begin position="94"/>
        <end position="128"/>
    </location>
</feature>
<sequence>MRKLEIKLSLATLHDSQPIPSPVTPLRFKSFSFSSSGSESLSSPAAVAEEEKAIAENGFYLHLSPLSTKLLVKIRASWIDKADALSPTYQFHRLTDEGGGGHDGIGGTSEQGRMGPPNVPGNQEIPHP</sequence>
<evidence type="ECO:0000256" key="1">
    <source>
        <dbReference type="SAM" id="MobiDB-lite"/>
    </source>
</evidence>
<proteinExistence type="predicted"/>
<evidence type="ECO:0000313" key="2">
    <source>
        <dbReference type="EMBL" id="TQD71000.1"/>
    </source>
</evidence>
<organism evidence="2 3">
    <name type="scientific">Malus baccata</name>
    <name type="common">Siberian crab apple</name>
    <name type="synonym">Pyrus baccata</name>
    <dbReference type="NCBI Taxonomy" id="106549"/>
    <lineage>
        <taxon>Eukaryota</taxon>
        <taxon>Viridiplantae</taxon>
        <taxon>Streptophyta</taxon>
        <taxon>Embryophyta</taxon>
        <taxon>Tracheophyta</taxon>
        <taxon>Spermatophyta</taxon>
        <taxon>Magnoliopsida</taxon>
        <taxon>eudicotyledons</taxon>
        <taxon>Gunneridae</taxon>
        <taxon>Pentapetalae</taxon>
        <taxon>rosids</taxon>
        <taxon>fabids</taxon>
        <taxon>Rosales</taxon>
        <taxon>Rosaceae</taxon>
        <taxon>Amygdaloideae</taxon>
        <taxon>Maleae</taxon>
        <taxon>Malus</taxon>
    </lineage>
</organism>
<dbReference type="EMBL" id="VIEB01001636">
    <property type="protein sequence ID" value="TQD71000.1"/>
    <property type="molecule type" value="Genomic_DNA"/>
</dbReference>
<dbReference type="AlphaFoldDB" id="A0A540KA00"/>
<reference evidence="2 3" key="1">
    <citation type="journal article" date="2019" name="G3 (Bethesda)">
        <title>Sequencing of a Wild Apple (Malus baccata) Genome Unravels the Differences Between Cultivated and Wild Apple Species Regarding Disease Resistance and Cold Tolerance.</title>
        <authorList>
            <person name="Chen X."/>
        </authorList>
    </citation>
    <scope>NUCLEOTIDE SEQUENCE [LARGE SCALE GENOMIC DNA]</scope>
    <source>
        <strain evidence="3">cv. Shandingzi</strain>
        <tissue evidence="2">Leaves</tissue>
    </source>
</reference>
<dbReference type="Proteomes" id="UP000315295">
    <property type="component" value="Unassembled WGS sequence"/>
</dbReference>
<dbReference type="PANTHER" id="PTHR33402">
    <property type="entry name" value="VQ MOTIF-CONTAINING PROTEIN 11-LIKE"/>
    <property type="match status" value="1"/>
</dbReference>